<feature type="domain" description="AMP-dependent synthetase/ligase" evidence="3">
    <location>
        <begin position="13"/>
        <end position="368"/>
    </location>
</feature>
<dbReference type="EMBL" id="CAEZVK010000039">
    <property type="protein sequence ID" value="CAB4627595.1"/>
    <property type="molecule type" value="Genomic_DNA"/>
</dbReference>
<evidence type="ECO:0000313" key="6">
    <source>
        <dbReference type="EMBL" id="CAB4627595.1"/>
    </source>
</evidence>
<feature type="domain" description="AMP-binding enzyme C-terminal" evidence="4">
    <location>
        <begin position="417"/>
        <end position="492"/>
    </location>
</feature>
<dbReference type="InterPro" id="IPR042099">
    <property type="entry name" value="ANL_N_sf"/>
</dbReference>
<keyword evidence="2" id="KW-0436">Ligase</keyword>
<dbReference type="AlphaFoldDB" id="A0A6J6IT44"/>
<gene>
    <name evidence="5" type="ORF">UFOPK1827_01061</name>
    <name evidence="6" type="ORF">UFOPK2000_00509</name>
    <name evidence="7" type="ORF">UFOPK3708_00199</name>
</gene>
<dbReference type="Pfam" id="PF13193">
    <property type="entry name" value="AMP-binding_C"/>
    <property type="match status" value="1"/>
</dbReference>
<dbReference type="Pfam" id="PF00501">
    <property type="entry name" value="AMP-binding"/>
    <property type="match status" value="1"/>
</dbReference>
<evidence type="ECO:0000256" key="2">
    <source>
        <dbReference type="ARBA" id="ARBA00022598"/>
    </source>
</evidence>
<evidence type="ECO:0000313" key="7">
    <source>
        <dbReference type="EMBL" id="CAB4919876.1"/>
    </source>
</evidence>
<reference evidence="6" key="1">
    <citation type="submission" date="2020-05" db="EMBL/GenBank/DDBJ databases">
        <authorList>
            <person name="Chiriac C."/>
            <person name="Salcher M."/>
            <person name="Ghai R."/>
            <person name="Kavagutti S V."/>
        </authorList>
    </citation>
    <scope>NUCLEOTIDE SEQUENCE</scope>
</reference>
<dbReference type="EMBL" id="CAEZUO010000046">
    <property type="protein sequence ID" value="CAB4607673.1"/>
    <property type="molecule type" value="Genomic_DNA"/>
</dbReference>
<evidence type="ECO:0000313" key="5">
    <source>
        <dbReference type="EMBL" id="CAB4607673.1"/>
    </source>
</evidence>
<dbReference type="GO" id="GO:0016878">
    <property type="term" value="F:acid-thiol ligase activity"/>
    <property type="evidence" value="ECO:0007669"/>
    <property type="project" value="UniProtKB-ARBA"/>
</dbReference>
<protein>
    <submittedName>
        <fullName evidence="6">Unannotated protein</fullName>
    </submittedName>
</protein>
<evidence type="ECO:0000256" key="1">
    <source>
        <dbReference type="ARBA" id="ARBA00006432"/>
    </source>
</evidence>
<organism evidence="6">
    <name type="scientific">freshwater metagenome</name>
    <dbReference type="NCBI Taxonomy" id="449393"/>
    <lineage>
        <taxon>unclassified sequences</taxon>
        <taxon>metagenomes</taxon>
        <taxon>ecological metagenomes</taxon>
    </lineage>
</organism>
<dbReference type="InterPro" id="IPR050237">
    <property type="entry name" value="ATP-dep_AMP-bd_enzyme"/>
</dbReference>
<dbReference type="SUPFAM" id="SSF56801">
    <property type="entry name" value="Acetyl-CoA synthetase-like"/>
    <property type="match status" value="1"/>
</dbReference>
<dbReference type="EMBL" id="CAFBNA010000005">
    <property type="protein sequence ID" value="CAB4919876.1"/>
    <property type="molecule type" value="Genomic_DNA"/>
</dbReference>
<dbReference type="InterPro" id="IPR000873">
    <property type="entry name" value="AMP-dep_synth/lig_dom"/>
</dbReference>
<dbReference type="FunFam" id="3.30.300.30:FF:000008">
    <property type="entry name" value="2,3-dihydroxybenzoate-AMP ligase"/>
    <property type="match status" value="1"/>
</dbReference>
<evidence type="ECO:0000259" key="4">
    <source>
        <dbReference type="Pfam" id="PF13193"/>
    </source>
</evidence>
<evidence type="ECO:0000259" key="3">
    <source>
        <dbReference type="Pfam" id="PF00501"/>
    </source>
</evidence>
<sequence length="513" mass="54487">MSGVAGTLAGLIEDEATRQPDAVALIDDAGSLTFAELDQLVRASAALINDLLGPGVSVAVLGPNHRTWVSLYYAVPAAGRTLVFLNHRLHASELLSMIERSDAGIVIGDPLELDRLRDAGAELPMFDWQTWSDLVDGMTDPPALSKSDPSVPAWLLFTSGTTAAPKGAMLTHASILAAVEASSGARPVEADDVYMFPFPLCHVAGYNVVHRHAHGRPVVLMSGFAASEFCDTVERERATSTSLAATMLATLVELIESEPHRLTQLQSLRSIAYGAAPMPTPLLRRADELLGVDFAQGYGMTELSGNAVFLNAEAHRRGLSGEAGLLEAAGTPAPGVDLRLVNDAGEDVAHGEVGEILIRAAQVMQGYLDDPAATDAALRDGWLHTGDMGRIVDGWLHVVDRKKDIIITGGENVSSLEVEAALLDHPSVARVAVVGVPDPKWGENVCAVIVATPGSEIVSADLVAFVRQRLAGFKVPRHIVFVDELPVTGSGKVVKAQLRQRLSENPELIGKRH</sequence>
<dbReference type="PANTHER" id="PTHR43767">
    <property type="entry name" value="LONG-CHAIN-FATTY-ACID--COA LIGASE"/>
    <property type="match status" value="1"/>
</dbReference>
<dbReference type="Gene3D" id="3.40.50.12780">
    <property type="entry name" value="N-terminal domain of ligase-like"/>
    <property type="match status" value="1"/>
</dbReference>
<dbReference type="PANTHER" id="PTHR43767:SF1">
    <property type="entry name" value="NONRIBOSOMAL PEPTIDE SYNTHASE PES1 (EUROFUNG)-RELATED"/>
    <property type="match status" value="1"/>
</dbReference>
<comment type="similarity">
    <text evidence="1">Belongs to the ATP-dependent AMP-binding enzyme family.</text>
</comment>
<dbReference type="Gene3D" id="3.30.300.30">
    <property type="match status" value="1"/>
</dbReference>
<proteinExistence type="inferred from homology"/>
<accession>A0A6J6IT44</accession>
<dbReference type="InterPro" id="IPR045851">
    <property type="entry name" value="AMP-bd_C_sf"/>
</dbReference>
<name>A0A6J6IT44_9ZZZZ</name>
<dbReference type="InterPro" id="IPR025110">
    <property type="entry name" value="AMP-bd_C"/>
</dbReference>